<proteinExistence type="predicted"/>
<keyword evidence="2" id="KW-1185">Reference proteome</keyword>
<dbReference type="EMBL" id="JAMYRI010000011">
    <property type="protein sequence ID" value="MER9286198.1"/>
    <property type="molecule type" value="Genomic_DNA"/>
</dbReference>
<gene>
    <name evidence="1" type="ORF">NKI81_19895</name>
</gene>
<reference evidence="1 2" key="1">
    <citation type="journal article" date="2024" name="Proc. Natl. Acad. Sci. U.S.A.">
        <title>The evolutionary genomics of adaptation to stress in wild rhizobium bacteria.</title>
        <authorList>
            <person name="Kehlet-Delgado H."/>
            <person name="Montoya A.P."/>
            <person name="Jensen K.T."/>
            <person name="Wendlandt C.E."/>
            <person name="Dexheimer C."/>
            <person name="Roberts M."/>
            <person name="Torres Martinez L."/>
            <person name="Friesen M.L."/>
            <person name="Griffitts J.S."/>
            <person name="Porter S.S."/>
        </authorList>
    </citation>
    <scope>NUCLEOTIDE SEQUENCE [LARGE SCALE GENOMIC DNA]</scope>
    <source>
        <strain evidence="1 2">M0468</strain>
    </source>
</reference>
<evidence type="ECO:0000313" key="1">
    <source>
        <dbReference type="EMBL" id="MER9286198.1"/>
    </source>
</evidence>
<protein>
    <submittedName>
        <fullName evidence="1">Uncharacterized protein</fullName>
    </submittedName>
</protein>
<sequence length="417" mass="46007">MTDRPDTLAAAMFGNSPFPESSEPAKGSSAWADFRAKQSGATWDDAIAKVNAEMGYHAPAPTARSASADAGWSAPAASPTPAAPHGGINAGSSEGYPVSNLMSRFSNPAMIAEKLPGLGAERYRTLTEKKAEWFLLGRAVQDTINEKVLERQKINIRLREIERDTNSQKLDENREYQNFQSKLADLTAEIERLEQRRDPWISKANVVGRLINTLDRYLGETPIAALQAWSVPIKAVKADTIPAVLDRLAGLRADLVDVDTRPWPAADAKRRALEEIEYLALKGTVAVSKSIDYRNQLGWPLASADVVLRGYGKRDAQGRPDLYNEHTVSPDVALTVWLFKDQVTARIMAELDEFANEERALSEEQRASMTARVNGSLLAEQRLLSQLIWAGDLHDQWPDDIDPRAVLGIDGPEPRQD</sequence>
<evidence type="ECO:0000313" key="2">
    <source>
        <dbReference type="Proteomes" id="UP001480082"/>
    </source>
</evidence>
<dbReference type="Proteomes" id="UP001480082">
    <property type="component" value="Unassembled WGS sequence"/>
</dbReference>
<name>A0ACC6T2Q4_9HYPH</name>
<comment type="caution">
    <text evidence="1">The sequence shown here is derived from an EMBL/GenBank/DDBJ whole genome shotgun (WGS) entry which is preliminary data.</text>
</comment>
<accession>A0ACC6T2Q4</accession>
<organism evidence="1 2">
    <name type="scientific">Mesorhizobium australicum</name>
    <dbReference type="NCBI Taxonomy" id="536018"/>
    <lineage>
        <taxon>Bacteria</taxon>
        <taxon>Pseudomonadati</taxon>
        <taxon>Pseudomonadota</taxon>
        <taxon>Alphaproteobacteria</taxon>
        <taxon>Hyphomicrobiales</taxon>
        <taxon>Phyllobacteriaceae</taxon>
        <taxon>Mesorhizobium</taxon>
    </lineage>
</organism>